<gene>
    <name evidence="4" type="primary">NDUFA12</name>
</gene>
<evidence type="ECO:0000256" key="3">
    <source>
        <dbReference type="RuleBase" id="RU363103"/>
    </source>
</evidence>
<organism evidence="4">
    <name type="scientific">Petromyzon marinus</name>
    <name type="common">Sea lamprey</name>
    <dbReference type="NCBI Taxonomy" id="7757"/>
    <lineage>
        <taxon>Eukaryota</taxon>
        <taxon>Metazoa</taxon>
        <taxon>Chordata</taxon>
        <taxon>Craniata</taxon>
        <taxon>Vertebrata</taxon>
        <taxon>Cyclostomata</taxon>
        <taxon>Hyperoartia</taxon>
        <taxon>Petromyzontiformes</taxon>
        <taxon>Petromyzontidae</taxon>
        <taxon>Petromyzon</taxon>
    </lineage>
</organism>
<keyword evidence="3" id="KW-0813">Transport</keyword>
<dbReference type="GO" id="GO:0005743">
    <property type="term" value="C:mitochondrial inner membrane"/>
    <property type="evidence" value="ECO:0007669"/>
    <property type="project" value="UniProtKB-SubCell"/>
</dbReference>
<dbReference type="InterPro" id="IPR007763">
    <property type="entry name" value="NDUFA12"/>
</dbReference>
<dbReference type="GO" id="GO:0006979">
    <property type="term" value="P:response to oxidative stress"/>
    <property type="evidence" value="ECO:0007669"/>
    <property type="project" value="TreeGrafter"/>
</dbReference>
<proteinExistence type="inferred from homology"/>
<keyword evidence="3" id="KW-0496">Mitochondrion</keyword>
<keyword evidence="3" id="KW-0679">Respiratory chain</keyword>
<dbReference type="GO" id="GO:0045271">
    <property type="term" value="C:respiratory chain complex I"/>
    <property type="evidence" value="ECO:0007669"/>
    <property type="project" value="InterPro"/>
</dbReference>
<sequence length="150" mass="18223">SDVAMEYMRMVKRVWDTYRFYGGLRGSLWQIMRMDEFRIGTLVGTDKYGNKYYEDKRNFFGRHRWVDYTWKMNEKNTFWDKDGSMVPPEWHRWLHSIADEPPTTHPPEQRPFIWKEHKMNMSGFNKQYVPYSTVRPKIESWVPPSGATSR</sequence>
<dbReference type="STRING" id="7757.ENSPMAP00000006271"/>
<dbReference type="Pfam" id="PF05071">
    <property type="entry name" value="NDUFA12"/>
    <property type="match status" value="1"/>
</dbReference>
<reference evidence="4" key="2">
    <citation type="submission" date="2025-09" db="UniProtKB">
        <authorList>
            <consortium name="Ensembl"/>
        </authorList>
    </citation>
    <scope>IDENTIFICATION</scope>
</reference>
<dbReference type="OMA" id="WHGWIHH"/>
<dbReference type="PANTHER" id="PTHR12910">
    <property type="entry name" value="NADH-UBIQUINONE OXIDOREDUCTASE SUBUNIT B17.2"/>
    <property type="match status" value="1"/>
</dbReference>
<accession>S4RM35</accession>
<keyword evidence="3" id="KW-0249">Electron transport</keyword>
<comment type="similarity">
    <text evidence="1 3">Belongs to the complex I NDUFA12 subunit family.</text>
</comment>
<comment type="subcellular location">
    <subcellularLocation>
        <location evidence="3">Mitochondrion inner membrane</location>
        <topology evidence="3">Peripheral membrane protein</topology>
        <orientation evidence="3">Matrix side</orientation>
    </subcellularLocation>
</comment>
<keyword evidence="3" id="KW-0472">Membrane</keyword>
<dbReference type="PANTHER" id="PTHR12910:SF2">
    <property type="entry name" value="NADH DEHYDROGENASE [UBIQUINONE] 1 ALPHA SUBCOMPLEX SUBUNIT 12"/>
    <property type="match status" value="1"/>
</dbReference>
<dbReference type="AlphaFoldDB" id="S4RM35"/>
<reference evidence="4" key="1">
    <citation type="submission" date="2025-08" db="UniProtKB">
        <authorList>
            <consortium name="Ensembl"/>
        </authorList>
    </citation>
    <scope>IDENTIFICATION</scope>
</reference>
<protein>
    <recommendedName>
        <fullName evidence="2 3">NADH dehydrogenase [ubiquinone] 1 alpha subcomplex subunit 12</fullName>
    </recommendedName>
</protein>
<name>S4RM35_PETMA</name>
<evidence type="ECO:0000313" key="4">
    <source>
        <dbReference type="Ensembl" id="ENSPMAP00000006271.1"/>
    </source>
</evidence>
<evidence type="ECO:0000256" key="2">
    <source>
        <dbReference type="ARBA" id="ARBA00040285"/>
    </source>
</evidence>
<keyword evidence="3" id="KW-0999">Mitochondrion inner membrane</keyword>
<comment type="subunit">
    <text evidence="3">Complex I is composed of 45 different subunits.</text>
</comment>
<dbReference type="Ensembl" id="ENSPMAT00000006300.1">
    <property type="protein sequence ID" value="ENSPMAP00000006271.1"/>
    <property type="gene ID" value="ENSPMAG00000005663.1"/>
</dbReference>
<dbReference type="HOGENOM" id="CLU_110455_1_0_1"/>
<evidence type="ECO:0000256" key="1">
    <source>
        <dbReference type="ARBA" id="ARBA00007355"/>
    </source>
</evidence>
<comment type="function">
    <text evidence="3">Accessory subunit of the mitochondrial membrane respiratory chain NADH dehydrogenase (Complex I), that is believed not to be involved in catalysis. Complex I functions in the transfer of electrons from NADH to the respiratory chain. The immediate electron acceptor for the enzyme is believed to be ubiquinone.</text>
</comment>
<dbReference type="GeneTree" id="ENSGT00390000005848"/>